<gene>
    <name evidence="2" type="ORF">HRAG_02114</name>
</gene>
<organism evidence="2 3">
    <name type="scientific">Helicobacter bilis ATCC 43879</name>
    <dbReference type="NCBI Taxonomy" id="613026"/>
    <lineage>
        <taxon>Bacteria</taxon>
        <taxon>Pseudomonadati</taxon>
        <taxon>Campylobacterota</taxon>
        <taxon>Epsilonproteobacteria</taxon>
        <taxon>Campylobacterales</taxon>
        <taxon>Helicobacteraceae</taxon>
        <taxon>Helicobacter</taxon>
    </lineage>
</organism>
<sequence length="954" mass="112020">MLARVTRNKIGLSEYLESGKRKDSEFLRNEKDKVVSIYGNLDIFKSCEHFLNTHKNYSNNYLHITLSFNKDDIAMLDNLETDKKQHLLQNLVQDYITHYTSGYDIDNEVIAYAEMHSPIIKFEHDKERLPHIHLGIMLYNPQTDKKLKQHFFNQYIDETFKSYTNEKYNLTQPRDYARQRNKNTQILLNRKALIEQTKNIHTKQELLDFLTQNNYQFREIKTKNNHYFKIINPNGKDINLRGKGFENLDFTQKEALPYTNKSFYEKEQILKSFYEKRKMAMLPRRQPKKATKKSQEVQENSLQFYQQKIAFNIYQTRLHTNLSTFFIDTTHKSKIRFISNAKHIEVHDCGDKIIGKHTSNIQEQVALMLDIAIAKEWNLSTLKISGTKEFKEECERQIAYKLQAKYEAPQRKQTRPKSPLDSLLQTEQDKKVINNTNLDVLKRELNAQSVLDYAIKHYKLNTHNYELTEDNKINNIQNRQKPKNIIDFFCHELNIQANVAINICNNLYKQQLDIKTTDIAKTQETPKQQDWRERFKRMQQQLQGESVKLDMNISICDDNTNYATSGWRVKHVDSLESLAYVVKTHRYSNATFKDDYRKGENVNGFHNLLIFDIDNDENMPYFSIQQAVKHFKDIGIKTLIIPSKNHQKEKGDKKAVDRFRIIIPTQTPLSLLDSKTFREFQYLSTRALKIEQFVDTKALSDKARYYDKSLLGATPHVIQGERIMNIKNLEAQAIINVREREAKKQQEQEKIATIQSNPNAFKNMPLLDQTKSLSYLSENGFKAIINTPITTLIRNYEVIKNEYNDGYDMIKTAHAKYAVIKDSNLIHDFKSGETYNTYTYLSKVIGSNNANTIAREFENLSGEKVLETNIALVRESIAIALKTAKNDKDLEMSLKKYFGVDYVKFHYGNAEPHLRIADRTITQENLDFLQIIKKMKENREKELQQSKKTKGMER</sequence>
<evidence type="ECO:0000259" key="1">
    <source>
        <dbReference type="Pfam" id="PF18821"/>
    </source>
</evidence>
<dbReference type="InterPro" id="IPR040677">
    <property type="entry name" value="LPD7"/>
</dbReference>
<dbReference type="RefSeq" id="WP_005220023.1">
    <property type="nucleotide sequence ID" value="NZ_KI392037.1"/>
</dbReference>
<reference evidence="2 3" key="1">
    <citation type="journal article" date="2014" name="Genome Announc.">
        <title>Draft genome sequences of six enterohepatic helicobacter species isolated from humans and one from rhesus macaques.</title>
        <authorList>
            <person name="Shen Z."/>
            <person name="Sheh A."/>
            <person name="Young S.K."/>
            <person name="Abouelliel A."/>
            <person name="Ward D.V."/>
            <person name="Earl A.M."/>
            <person name="Fox J.G."/>
        </authorList>
    </citation>
    <scope>NUCLEOTIDE SEQUENCE [LARGE SCALE GENOMIC DNA]</scope>
    <source>
        <strain evidence="2 3">ATCC 43879</strain>
    </source>
</reference>
<proteinExistence type="predicted"/>
<evidence type="ECO:0000313" key="3">
    <source>
        <dbReference type="Proteomes" id="UP000005085"/>
    </source>
</evidence>
<dbReference type="AlphaFoldDB" id="C3XJ68"/>
<protein>
    <recommendedName>
        <fullName evidence="1">Large polyvalent protein-associated domain-containing protein</fullName>
    </recommendedName>
</protein>
<comment type="caution">
    <text evidence="2">The sequence shown here is derived from an EMBL/GenBank/DDBJ whole genome shotgun (WGS) entry which is preliminary data.</text>
</comment>
<dbReference type="EMBL" id="ACDN02000029">
    <property type="protein sequence ID" value="EEO25057.1"/>
    <property type="molecule type" value="Genomic_DNA"/>
</dbReference>
<name>C3XJ68_9HELI</name>
<dbReference type="HOGENOM" id="CLU_308994_0_0_7"/>
<feature type="domain" description="Large polyvalent protein-associated" evidence="1">
    <location>
        <begin position="333"/>
        <end position="415"/>
    </location>
</feature>
<dbReference type="Proteomes" id="UP000005085">
    <property type="component" value="Unassembled WGS sequence"/>
</dbReference>
<dbReference type="eggNOG" id="COG3736">
    <property type="taxonomic scope" value="Bacteria"/>
</dbReference>
<accession>C3XJ68</accession>
<dbReference type="Pfam" id="PF18821">
    <property type="entry name" value="LPD7"/>
    <property type="match status" value="1"/>
</dbReference>
<evidence type="ECO:0000313" key="2">
    <source>
        <dbReference type="EMBL" id="EEO25057.1"/>
    </source>
</evidence>
<keyword evidence="3" id="KW-1185">Reference proteome</keyword>